<keyword evidence="4" id="KW-1185">Reference proteome</keyword>
<dbReference type="PANTHER" id="PTHR43601">
    <property type="entry name" value="THIOREDOXIN, MITOCHONDRIAL"/>
    <property type="match status" value="1"/>
</dbReference>
<evidence type="ECO:0000256" key="1">
    <source>
        <dbReference type="ARBA" id="ARBA00008987"/>
    </source>
</evidence>
<name>A0ABD3MUF1_9STRA</name>
<dbReference type="InterPro" id="IPR013766">
    <property type="entry name" value="Thioredoxin_domain"/>
</dbReference>
<dbReference type="CDD" id="cd02961">
    <property type="entry name" value="PDI_a_family"/>
    <property type="match status" value="1"/>
</dbReference>
<dbReference type="Gene3D" id="3.40.30.10">
    <property type="entry name" value="Glutaredoxin"/>
    <property type="match status" value="1"/>
</dbReference>
<gene>
    <name evidence="3" type="ORF">ACHAWO_008272</name>
</gene>
<comment type="caution">
    <text evidence="3">The sequence shown here is derived from an EMBL/GenBank/DDBJ whole genome shotgun (WGS) entry which is preliminary data.</text>
</comment>
<feature type="domain" description="Thioredoxin" evidence="2">
    <location>
        <begin position="97"/>
        <end position="197"/>
    </location>
</feature>
<organism evidence="3 4">
    <name type="scientific">Cyclotella atomus</name>
    <dbReference type="NCBI Taxonomy" id="382360"/>
    <lineage>
        <taxon>Eukaryota</taxon>
        <taxon>Sar</taxon>
        <taxon>Stramenopiles</taxon>
        <taxon>Ochrophyta</taxon>
        <taxon>Bacillariophyta</taxon>
        <taxon>Coscinodiscophyceae</taxon>
        <taxon>Thalassiosirophycidae</taxon>
        <taxon>Stephanodiscales</taxon>
        <taxon>Stephanodiscaceae</taxon>
        <taxon>Cyclotella</taxon>
    </lineage>
</organism>
<evidence type="ECO:0000259" key="2">
    <source>
        <dbReference type="Pfam" id="PF00085"/>
    </source>
</evidence>
<dbReference type="EMBL" id="JALLPJ020001383">
    <property type="protein sequence ID" value="KAL3766598.1"/>
    <property type="molecule type" value="Genomic_DNA"/>
</dbReference>
<evidence type="ECO:0000313" key="3">
    <source>
        <dbReference type="EMBL" id="KAL3766598.1"/>
    </source>
</evidence>
<proteinExistence type="inferred from homology"/>
<dbReference type="Pfam" id="PF00085">
    <property type="entry name" value="Thioredoxin"/>
    <property type="match status" value="1"/>
</dbReference>
<comment type="similarity">
    <text evidence="1">Belongs to the thioredoxin family.</text>
</comment>
<evidence type="ECO:0000313" key="4">
    <source>
        <dbReference type="Proteomes" id="UP001530400"/>
    </source>
</evidence>
<protein>
    <recommendedName>
        <fullName evidence="2">Thioredoxin domain-containing protein</fullName>
    </recommendedName>
</protein>
<accession>A0ABD3MUF1</accession>
<dbReference type="SUPFAM" id="SSF52833">
    <property type="entry name" value="Thioredoxin-like"/>
    <property type="match status" value="1"/>
</dbReference>
<dbReference type="PANTHER" id="PTHR43601:SF32">
    <property type="entry name" value="THIOREDOXIN-LIKE 2-2, CHLOROPLASTIC"/>
    <property type="match status" value="1"/>
</dbReference>
<dbReference type="AlphaFoldDB" id="A0ABD3MUF1"/>
<sequence length="219" mass="24297">MAAVCCLPAFGLRYGRAIAGRKGDRQLIGTTATMQTNGFAILISLCISLILSDAFSPCSGAPSTRASVRRKKSNLSLFRELVGDDEEDLRAAISTIVKQDGLEKFLQSDKRLCVIKLYAPFCKACKAFGVKFRRLALERGDRINAAGEVVHTGMARFGEIEYSSNIKLCKYLNVKKFPTVLIYRGGRDDDQRIGEIDCRNISIEKLLSEMDQVMETVKQ</sequence>
<dbReference type="Proteomes" id="UP001530400">
    <property type="component" value="Unassembled WGS sequence"/>
</dbReference>
<reference evidence="3 4" key="1">
    <citation type="submission" date="2024-10" db="EMBL/GenBank/DDBJ databases">
        <title>Updated reference genomes for cyclostephanoid diatoms.</title>
        <authorList>
            <person name="Roberts W.R."/>
            <person name="Alverson A.J."/>
        </authorList>
    </citation>
    <scope>NUCLEOTIDE SEQUENCE [LARGE SCALE GENOMIC DNA]</scope>
    <source>
        <strain evidence="3 4">AJA010-31</strain>
    </source>
</reference>
<dbReference type="InterPro" id="IPR036249">
    <property type="entry name" value="Thioredoxin-like_sf"/>
</dbReference>